<comment type="subcellular location">
    <subcellularLocation>
        <location evidence="2">Membrane</location>
        <topology evidence="2">Single-pass membrane protein</topology>
    </subcellularLocation>
</comment>
<dbReference type="PANTHER" id="PTHR47955">
    <property type="entry name" value="CYTOCHROME P450 FAMILY 71 PROTEIN"/>
    <property type="match status" value="1"/>
</dbReference>
<evidence type="ECO:0000256" key="14">
    <source>
        <dbReference type="SAM" id="SignalP"/>
    </source>
</evidence>
<evidence type="ECO:0000256" key="9">
    <source>
        <dbReference type="ARBA" id="ARBA00023004"/>
    </source>
</evidence>
<evidence type="ECO:0000256" key="6">
    <source>
        <dbReference type="ARBA" id="ARBA00022723"/>
    </source>
</evidence>
<dbReference type="AlphaFoldDB" id="A0AAV2EDP6"/>
<evidence type="ECO:0000256" key="1">
    <source>
        <dbReference type="ARBA" id="ARBA00001971"/>
    </source>
</evidence>
<dbReference type="GO" id="GO:0016705">
    <property type="term" value="F:oxidoreductase activity, acting on paired donors, with incorporation or reduction of molecular oxygen"/>
    <property type="evidence" value="ECO:0007669"/>
    <property type="project" value="InterPro"/>
</dbReference>
<keyword evidence="9 12" id="KW-0408">Iron</keyword>
<dbReference type="PANTHER" id="PTHR47955:SF22">
    <property type="entry name" value="CYTOCHROME P450 83B1-LIKE"/>
    <property type="match status" value="1"/>
</dbReference>
<keyword evidence="14" id="KW-0732">Signal</keyword>
<keyword evidence="11" id="KW-0472">Membrane</keyword>
<keyword evidence="7" id="KW-1133">Transmembrane helix</keyword>
<keyword evidence="4 12" id="KW-0349">Heme</keyword>
<dbReference type="PRINTS" id="PR00463">
    <property type="entry name" value="EP450I"/>
</dbReference>
<dbReference type="SUPFAM" id="SSF48264">
    <property type="entry name" value="Cytochrome P450"/>
    <property type="match status" value="1"/>
</dbReference>
<evidence type="ECO:0000256" key="2">
    <source>
        <dbReference type="ARBA" id="ARBA00004167"/>
    </source>
</evidence>
<dbReference type="GO" id="GO:0005506">
    <property type="term" value="F:iron ion binding"/>
    <property type="evidence" value="ECO:0007669"/>
    <property type="project" value="InterPro"/>
</dbReference>
<comment type="cofactor">
    <cofactor evidence="1 12">
        <name>heme</name>
        <dbReference type="ChEBI" id="CHEBI:30413"/>
    </cofactor>
</comment>
<keyword evidence="6 12" id="KW-0479">Metal-binding</keyword>
<dbReference type="GO" id="GO:0020037">
    <property type="term" value="F:heme binding"/>
    <property type="evidence" value="ECO:0007669"/>
    <property type="project" value="InterPro"/>
</dbReference>
<sequence>MMQSLLYFLLALPLPLLLLFLLQNHKRRASNALPPGPRGLPFIGNLLQLDPSAPHRHLWQLSQTYGPLTSLKLGRARVVVVSTAKMAEQVMKTHDLTFCSRPTTVGLQKLSYNGRDLAFAPYDACFREMKKLSMVHLFSLSRVQSFRPVREHEVAKMIEKISRSSLSLESRPFNLSEAMMSLTSTIICQVAFGKRYEEGGVGGVERSRFQSLLNETQAMFTSFFFSDHFPCMGFVDRLSGLIGRLEKNFEEFDAFYQEVIDEHLDPSRGKQEQEDIMDVLLQIWKGGSSKVQLSLDHIKALLMNIFVGGTDTSAAAVIWSMTYLMKNPKSMGKAQKEVRLAIGKKGFVNEEDIQQLPYLKAVVKETLRLQPSAPLLIPRESTQDCILGGYEIPAKTVIHVNAWAIGRDPVAWGENPEEFKPERFFMGKSIDVKGADFELIPFGAGRRICPAMHMALANVELSLANLLYAFDWQMPIGMTSDDLDMDVLPGLTMHKKTALCLVATEFVK</sequence>
<dbReference type="GO" id="GO:0016020">
    <property type="term" value="C:membrane"/>
    <property type="evidence" value="ECO:0007669"/>
    <property type="project" value="UniProtKB-SubCell"/>
</dbReference>
<evidence type="ECO:0000256" key="5">
    <source>
        <dbReference type="ARBA" id="ARBA00022692"/>
    </source>
</evidence>
<dbReference type="PROSITE" id="PS00086">
    <property type="entry name" value="CYTOCHROME_P450"/>
    <property type="match status" value="1"/>
</dbReference>
<accession>A0AAV2EDP6</accession>
<feature type="chain" id="PRO_5043629051" description="Cytochrome P450" evidence="14">
    <location>
        <begin position="33"/>
        <end position="508"/>
    </location>
</feature>
<dbReference type="FunFam" id="1.10.630.10:FF:000011">
    <property type="entry name" value="Cytochrome P450 83B1"/>
    <property type="match status" value="1"/>
</dbReference>
<dbReference type="InterPro" id="IPR036396">
    <property type="entry name" value="Cyt_P450_sf"/>
</dbReference>
<evidence type="ECO:0000313" key="15">
    <source>
        <dbReference type="EMBL" id="CAL1384034.1"/>
    </source>
</evidence>
<dbReference type="GO" id="GO:0004497">
    <property type="term" value="F:monooxygenase activity"/>
    <property type="evidence" value="ECO:0007669"/>
    <property type="project" value="UniProtKB-KW"/>
</dbReference>
<evidence type="ECO:0008006" key="17">
    <source>
        <dbReference type="Google" id="ProtNLM"/>
    </source>
</evidence>
<evidence type="ECO:0000313" key="16">
    <source>
        <dbReference type="Proteomes" id="UP001497516"/>
    </source>
</evidence>
<keyword evidence="10 13" id="KW-0503">Monooxygenase</keyword>
<keyword evidence="8 13" id="KW-0560">Oxidoreductase</keyword>
<organism evidence="15 16">
    <name type="scientific">Linum trigynum</name>
    <dbReference type="NCBI Taxonomy" id="586398"/>
    <lineage>
        <taxon>Eukaryota</taxon>
        <taxon>Viridiplantae</taxon>
        <taxon>Streptophyta</taxon>
        <taxon>Embryophyta</taxon>
        <taxon>Tracheophyta</taxon>
        <taxon>Spermatophyta</taxon>
        <taxon>Magnoliopsida</taxon>
        <taxon>eudicotyledons</taxon>
        <taxon>Gunneridae</taxon>
        <taxon>Pentapetalae</taxon>
        <taxon>rosids</taxon>
        <taxon>fabids</taxon>
        <taxon>Malpighiales</taxon>
        <taxon>Linaceae</taxon>
        <taxon>Linum</taxon>
    </lineage>
</organism>
<evidence type="ECO:0000256" key="3">
    <source>
        <dbReference type="ARBA" id="ARBA00010617"/>
    </source>
</evidence>
<dbReference type="Proteomes" id="UP001497516">
    <property type="component" value="Chromosome 4"/>
</dbReference>
<dbReference type="InterPro" id="IPR017972">
    <property type="entry name" value="Cyt_P450_CS"/>
</dbReference>
<gene>
    <name evidence="15" type="ORF">LTRI10_LOCUS25269</name>
</gene>
<evidence type="ECO:0000256" key="7">
    <source>
        <dbReference type="ARBA" id="ARBA00022989"/>
    </source>
</evidence>
<feature type="signal peptide" evidence="14">
    <location>
        <begin position="1"/>
        <end position="32"/>
    </location>
</feature>
<dbReference type="PRINTS" id="PR00385">
    <property type="entry name" value="P450"/>
</dbReference>
<name>A0AAV2EDP6_9ROSI</name>
<keyword evidence="5" id="KW-0812">Transmembrane</keyword>
<evidence type="ECO:0000256" key="8">
    <source>
        <dbReference type="ARBA" id="ARBA00023002"/>
    </source>
</evidence>
<proteinExistence type="inferred from homology"/>
<reference evidence="15 16" key="1">
    <citation type="submission" date="2024-04" db="EMBL/GenBank/DDBJ databases">
        <authorList>
            <person name="Fracassetti M."/>
        </authorList>
    </citation>
    <scope>NUCLEOTIDE SEQUENCE [LARGE SCALE GENOMIC DNA]</scope>
</reference>
<keyword evidence="16" id="KW-1185">Reference proteome</keyword>
<dbReference type="Gene3D" id="1.10.630.10">
    <property type="entry name" value="Cytochrome P450"/>
    <property type="match status" value="1"/>
</dbReference>
<protein>
    <recommendedName>
        <fullName evidence="17">Cytochrome P450</fullName>
    </recommendedName>
</protein>
<dbReference type="Pfam" id="PF00067">
    <property type="entry name" value="p450"/>
    <property type="match status" value="1"/>
</dbReference>
<evidence type="ECO:0000256" key="13">
    <source>
        <dbReference type="RuleBase" id="RU000461"/>
    </source>
</evidence>
<dbReference type="InterPro" id="IPR002401">
    <property type="entry name" value="Cyt_P450_E_grp-I"/>
</dbReference>
<evidence type="ECO:0000256" key="10">
    <source>
        <dbReference type="ARBA" id="ARBA00023033"/>
    </source>
</evidence>
<feature type="binding site" description="axial binding residue" evidence="12">
    <location>
        <position position="449"/>
    </location>
    <ligand>
        <name>heme</name>
        <dbReference type="ChEBI" id="CHEBI:30413"/>
    </ligand>
    <ligandPart>
        <name>Fe</name>
        <dbReference type="ChEBI" id="CHEBI:18248"/>
    </ligandPart>
</feature>
<dbReference type="EMBL" id="OZ034817">
    <property type="protein sequence ID" value="CAL1384034.1"/>
    <property type="molecule type" value="Genomic_DNA"/>
</dbReference>
<dbReference type="CDD" id="cd11072">
    <property type="entry name" value="CYP71-like"/>
    <property type="match status" value="1"/>
</dbReference>
<comment type="similarity">
    <text evidence="3 13">Belongs to the cytochrome P450 family.</text>
</comment>
<evidence type="ECO:0000256" key="4">
    <source>
        <dbReference type="ARBA" id="ARBA00022617"/>
    </source>
</evidence>
<evidence type="ECO:0000256" key="11">
    <source>
        <dbReference type="ARBA" id="ARBA00023136"/>
    </source>
</evidence>
<evidence type="ECO:0000256" key="12">
    <source>
        <dbReference type="PIRSR" id="PIRSR602401-1"/>
    </source>
</evidence>
<dbReference type="InterPro" id="IPR001128">
    <property type="entry name" value="Cyt_P450"/>
</dbReference>